<gene>
    <name evidence="1" type="ORF">K458DRAFT_381420</name>
</gene>
<reference evidence="1" key="1">
    <citation type="journal article" date="2020" name="Stud. Mycol.">
        <title>101 Dothideomycetes genomes: a test case for predicting lifestyles and emergence of pathogens.</title>
        <authorList>
            <person name="Haridas S."/>
            <person name="Albert R."/>
            <person name="Binder M."/>
            <person name="Bloem J."/>
            <person name="Labutti K."/>
            <person name="Salamov A."/>
            <person name="Andreopoulos B."/>
            <person name="Baker S."/>
            <person name="Barry K."/>
            <person name="Bills G."/>
            <person name="Bluhm B."/>
            <person name="Cannon C."/>
            <person name="Castanera R."/>
            <person name="Culley D."/>
            <person name="Daum C."/>
            <person name="Ezra D."/>
            <person name="Gonzalez J."/>
            <person name="Henrissat B."/>
            <person name="Kuo A."/>
            <person name="Liang C."/>
            <person name="Lipzen A."/>
            <person name="Lutzoni F."/>
            <person name="Magnuson J."/>
            <person name="Mondo S."/>
            <person name="Nolan M."/>
            <person name="Ohm R."/>
            <person name="Pangilinan J."/>
            <person name="Park H.-J."/>
            <person name="Ramirez L."/>
            <person name="Alfaro M."/>
            <person name="Sun H."/>
            <person name="Tritt A."/>
            <person name="Yoshinaga Y."/>
            <person name="Zwiers L.-H."/>
            <person name="Turgeon B."/>
            <person name="Goodwin S."/>
            <person name="Spatafora J."/>
            <person name="Crous P."/>
            <person name="Grigoriev I."/>
        </authorList>
    </citation>
    <scope>NUCLEOTIDE SEQUENCE</scope>
    <source>
        <strain evidence="1">CBS 122367</strain>
    </source>
</reference>
<evidence type="ECO:0000313" key="1">
    <source>
        <dbReference type="EMBL" id="KAF2691573.1"/>
    </source>
</evidence>
<protein>
    <submittedName>
        <fullName evidence="1">Uncharacterized protein</fullName>
    </submittedName>
</protein>
<proteinExistence type="predicted"/>
<accession>A0A6G1JN37</accession>
<sequence length="289" mass="33699">MQLTFDTVSFLDHDSHIAMETSILPFTSLSLTHICARRLRGNTQSSIVSATTKTPYTLNTAEYCKHYLHPGTPQTEFLCPDCKIKQRLNDLHTMAKLWERRGARTPDYNLLDEDEVVKAREAYFWYWKTYKAWREEKLCLIKYTSFLELWAERERLWEAEHPGALHGMERCIESASQALITAKRGTPYLDWKDTDADGMRPPPREGVKRVRWVRFQEDIVGRPKRDLKAFRRTEKQYVPGGWALPEGEGYWNTSFAYEVRYGTEEFEKGLDDEWERGAGRSGISRGALS</sequence>
<dbReference type="EMBL" id="MU005569">
    <property type="protein sequence ID" value="KAF2691573.1"/>
    <property type="molecule type" value="Genomic_DNA"/>
</dbReference>
<dbReference type="OrthoDB" id="3797055at2759"/>
<organism evidence="1 2">
    <name type="scientific">Lentithecium fluviatile CBS 122367</name>
    <dbReference type="NCBI Taxonomy" id="1168545"/>
    <lineage>
        <taxon>Eukaryota</taxon>
        <taxon>Fungi</taxon>
        <taxon>Dikarya</taxon>
        <taxon>Ascomycota</taxon>
        <taxon>Pezizomycotina</taxon>
        <taxon>Dothideomycetes</taxon>
        <taxon>Pleosporomycetidae</taxon>
        <taxon>Pleosporales</taxon>
        <taxon>Massarineae</taxon>
        <taxon>Lentitheciaceae</taxon>
        <taxon>Lentithecium</taxon>
    </lineage>
</organism>
<evidence type="ECO:0000313" key="2">
    <source>
        <dbReference type="Proteomes" id="UP000799291"/>
    </source>
</evidence>
<dbReference type="AlphaFoldDB" id="A0A6G1JN37"/>
<keyword evidence="2" id="KW-1185">Reference proteome</keyword>
<name>A0A6G1JN37_9PLEO</name>
<dbReference type="Proteomes" id="UP000799291">
    <property type="component" value="Unassembled WGS sequence"/>
</dbReference>